<feature type="compositionally biased region" description="Polar residues" evidence="2">
    <location>
        <begin position="428"/>
        <end position="440"/>
    </location>
</feature>
<keyword evidence="1" id="KW-0175">Coiled coil</keyword>
<protein>
    <submittedName>
        <fullName evidence="3">Uncharacterized protein</fullName>
    </submittedName>
</protein>
<accession>A0A9K3EKK2</accession>
<feature type="region of interest" description="Disordered" evidence="2">
    <location>
        <begin position="1"/>
        <end position="20"/>
    </location>
</feature>
<feature type="region of interest" description="Disordered" evidence="2">
    <location>
        <begin position="421"/>
        <end position="440"/>
    </location>
</feature>
<evidence type="ECO:0000313" key="3">
    <source>
        <dbReference type="EMBL" id="KAF5775098.1"/>
    </source>
</evidence>
<feature type="compositionally biased region" description="Basic and acidic residues" evidence="2">
    <location>
        <begin position="376"/>
        <end position="385"/>
    </location>
</feature>
<sequence length="703" mass="79647">MSKMARKEQKRKPATKKTDKTEVLIMSEPRHNMVAYLDPQDKLVEFNEITKFLRESRINEAITHQTPVYKTLIKAFWDSANIIEVDGKEVIRGKVNELAVDVSVEILNTVLQLHDDPDAPYSVPIMCQRGCLLRMKCVDDILGGQINKAWLPFRYKFLLHILIQCLSNRRSGYDMANNDLVGLMVALVLNKPFSISKYIFANMKENLGRTGVGGSKFWMYPRFLQMIMNVQHPNLPKSDNDVLKIDVMLEHSLKIFRGKTAKRYKESTPPRKMFGALANTAYVAPENDKWRHDDSQSDNEEPTLKKMIKDKFGRKKRKIKIFGDSDDESDNGDGDDKGGDGGDVRASGASTPGGDKSKQPGDDDELDSDDIPAEPGYEHYFDDHGVRQVRRLCTDQDVDYVSSDTESERLRKKKADVCRKKKSKKTIAASSVEPTITQPETISEPVLEANFNPHFAFIAEETEALMTSPTATTEPPPVTKTATEPPPVVTTQAEPLHATSSIQQYRSTTHQQSPERRSRMFSEMDQDEKVDFLFTQLQAATSQMNQQSEFMSSTRNTVIKQQSEVNALKETVGKQQAEITQLRAENERLKVADAERAAQLQQMRATDNAGGIEMNMLKEQSAAVQQFAETFAAKHDDMRRWYNERNTTLINGFNTIKDAFEMSRKRVNTLWSERCKAQEVLQKRDHDSEDPGNPDASASSEQP</sequence>
<feature type="compositionally biased region" description="Acidic residues" evidence="2">
    <location>
        <begin position="324"/>
        <end position="333"/>
    </location>
</feature>
<dbReference type="EMBL" id="MNCJ02000328">
    <property type="protein sequence ID" value="KAF5775098.1"/>
    <property type="molecule type" value="Genomic_DNA"/>
</dbReference>
<feature type="coiled-coil region" evidence="1">
    <location>
        <begin position="565"/>
        <end position="592"/>
    </location>
</feature>
<feature type="compositionally biased region" description="Basic and acidic residues" evidence="2">
    <location>
        <begin position="286"/>
        <end position="295"/>
    </location>
</feature>
<evidence type="ECO:0000313" key="4">
    <source>
        <dbReference type="Proteomes" id="UP000215914"/>
    </source>
</evidence>
<reference evidence="3" key="1">
    <citation type="journal article" date="2017" name="Nature">
        <title>The sunflower genome provides insights into oil metabolism, flowering and Asterid evolution.</title>
        <authorList>
            <person name="Badouin H."/>
            <person name="Gouzy J."/>
            <person name="Grassa C.J."/>
            <person name="Murat F."/>
            <person name="Staton S.E."/>
            <person name="Cottret L."/>
            <person name="Lelandais-Briere C."/>
            <person name="Owens G.L."/>
            <person name="Carrere S."/>
            <person name="Mayjonade B."/>
            <person name="Legrand L."/>
            <person name="Gill N."/>
            <person name="Kane N.C."/>
            <person name="Bowers J.E."/>
            <person name="Hubner S."/>
            <person name="Bellec A."/>
            <person name="Berard A."/>
            <person name="Berges H."/>
            <person name="Blanchet N."/>
            <person name="Boniface M.C."/>
            <person name="Brunel D."/>
            <person name="Catrice O."/>
            <person name="Chaidir N."/>
            <person name="Claudel C."/>
            <person name="Donnadieu C."/>
            <person name="Faraut T."/>
            <person name="Fievet G."/>
            <person name="Helmstetter N."/>
            <person name="King M."/>
            <person name="Knapp S.J."/>
            <person name="Lai Z."/>
            <person name="Le Paslier M.C."/>
            <person name="Lippi Y."/>
            <person name="Lorenzon L."/>
            <person name="Mandel J.R."/>
            <person name="Marage G."/>
            <person name="Marchand G."/>
            <person name="Marquand E."/>
            <person name="Bret-Mestries E."/>
            <person name="Morien E."/>
            <person name="Nambeesan S."/>
            <person name="Nguyen T."/>
            <person name="Pegot-Espagnet P."/>
            <person name="Pouilly N."/>
            <person name="Raftis F."/>
            <person name="Sallet E."/>
            <person name="Schiex T."/>
            <person name="Thomas J."/>
            <person name="Vandecasteele C."/>
            <person name="Vares D."/>
            <person name="Vear F."/>
            <person name="Vautrin S."/>
            <person name="Crespi M."/>
            <person name="Mangin B."/>
            <person name="Burke J.M."/>
            <person name="Salse J."/>
            <person name="Munos S."/>
            <person name="Vincourt P."/>
            <person name="Rieseberg L.H."/>
            <person name="Langlade N.B."/>
        </authorList>
    </citation>
    <scope>NUCLEOTIDE SEQUENCE</scope>
    <source>
        <tissue evidence="3">Leaves</tissue>
    </source>
</reference>
<feature type="compositionally biased region" description="Basic and acidic residues" evidence="2">
    <location>
        <begin position="334"/>
        <end position="343"/>
    </location>
</feature>
<comment type="caution">
    <text evidence="3">The sequence shown here is derived from an EMBL/GenBank/DDBJ whole genome shotgun (WGS) entry which is preliminary data.</text>
</comment>
<feature type="region of interest" description="Disordered" evidence="2">
    <location>
        <begin position="285"/>
        <end position="309"/>
    </location>
</feature>
<reference evidence="3" key="2">
    <citation type="submission" date="2020-06" db="EMBL/GenBank/DDBJ databases">
        <title>Helianthus annuus Genome sequencing and assembly Release 2.</title>
        <authorList>
            <person name="Gouzy J."/>
            <person name="Langlade N."/>
            <person name="Munos S."/>
        </authorList>
    </citation>
    <scope>NUCLEOTIDE SEQUENCE</scope>
    <source>
        <tissue evidence="3">Leaves</tissue>
    </source>
</reference>
<keyword evidence="4" id="KW-1185">Reference proteome</keyword>
<feature type="compositionally biased region" description="Basic and acidic residues" evidence="2">
    <location>
        <begin position="678"/>
        <end position="689"/>
    </location>
</feature>
<feature type="region of interest" description="Disordered" evidence="2">
    <location>
        <begin position="678"/>
        <end position="703"/>
    </location>
</feature>
<dbReference type="Proteomes" id="UP000215914">
    <property type="component" value="Unassembled WGS sequence"/>
</dbReference>
<dbReference type="AlphaFoldDB" id="A0A9K3EKK2"/>
<name>A0A9K3EKK2_HELAN</name>
<feature type="compositionally biased region" description="Acidic residues" evidence="2">
    <location>
        <begin position="362"/>
        <end position="372"/>
    </location>
</feature>
<proteinExistence type="predicted"/>
<gene>
    <name evidence="3" type="ORF">HanXRQr2_Chr13g0608231</name>
</gene>
<organism evidence="3 4">
    <name type="scientific">Helianthus annuus</name>
    <name type="common">Common sunflower</name>
    <dbReference type="NCBI Taxonomy" id="4232"/>
    <lineage>
        <taxon>Eukaryota</taxon>
        <taxon>Viridiplantae</taxon>
        <taxon>Streptophyta</taxon>
        <taxon>Embryophyta</taxon>
        <taxon>Tracheophyta</taxon>
        <taxon>Spermatophyta</taxon>
        <taxon>Magnoliopsida</taxon>
        <taxon>eudicotyledons</taxon>
        <taxon>Gunneridae</taxon>
        <taxon>Pentapetalae</taxon>
        <taxon>asterids</taxon>
        <taxon>campanulids</taxon>
        <taxon>Asterales</taxon>
        <taxon>Asteraceae</taxon>
        <taxon>Asteroideae</taxon>
        <taxon>Heliantheae alliance</taxon>
        <taxon>Heliantheae</taxon>
        <taxon>Helianthus</taxon>
    </lineage>
</organism>
<evidence type="ECO:0000256" key="2">
    <source>
        <dbReference type="SAM" id="MobiDB-lite"/>
    </source>
</evidence>
<evidence type="ECO:0000256" key="1">
    <source>
        <dbReference type="SAM" id="Coils"/>
    </source>
</evidence>
<dbReference type="Gramene" id="mRNA:HanXRQr2_Chr13g0608231">
    <property type="protein sequence ID" value="mRNA:HanXRQr2_Chr13g0608231"/>
    <property type="gene ID" value="HanXRQr2_Chr13g0608231"/>
</dbReference>
<feature type="region of interest" description="Disordered" evidence="2">
    <location>
        <begin position="323"/>
        <end position="385"/>
    </location>
</feature>